<dbReference type="EMBL" id="GEDG01026501">
    <property type="protein sequence ID" value="JAP14484.1"/>
    <property type="molecule type" value="Transcribed_RNA"/>
</dbReference>
<protein>
    <submittedName>
        <fullName evidence="2">Putative ovule protein</fullName>
    </submittedName>
</protein>
<evidence type="ECO:0000313" key="2">
    <source>
        <dbReference type="EMBL" id="JAP14484.1"/>
    </source>
</evidence>
<reference evidence="2" key="1">
    <citation type="submission" date="2015-12" db="EMBL/GenBank/DDBJ databases">
        <title>Gene expression during late stages of embryo sac development: a critical building block for successful pollen-pistil interactions.</title>
        <authorList>
            <person name="Liu Y."/>
            <person name="Joly V."/>
            <person name="Sabar M."/>
            <person name="Matton D.P."/>
        </authorList>
    </citation>
    <scope>NUCLEOTIDE SEQUENCE</scope>
</reference>
<accession>A0A0V0H2C2</accession>
<proteinExistence type="predicted"/>
<sequence length="84" mass="9465">MTHYKELFKDLKPIGVTKVRIGHRGYIPAKGIGTITIKKQSGTKANFDVLYVPNLDQNSLSVGQLLEKGFKLYFKDKNVLIKEA</sequence>
<name>A0A0V0H2C2_SOLCH</name>
<evidence type="ECO:0000259" key="1">
    <source>
        <dbReference type="Pfam" id="PF22936"/>
    </source>
</evidence>
<feature type="domain" description="Retrovirus-related Pol polyprotein from transposon TNT 1-94-like beta-barrel" evidence="1">
    <location>
        <begin position="1"/>
        <end position="70"/>
    </location>
</feature>
<dbReference type="AlphaFoldDB" id="A0A0V0H2C2"/>
<organism evidence="2">
    <name type="scientific">Solanum chacoense</name>
    <name type="common">Chaco potato</name>
    <dbReference type="NCBI Taxonomy" id="4108"/>
    <lineage>
        <taxon>Eukaryota</taxon>
        <taxon>Viridiplantae</taxon>
        <taxon>Streptophyta</taxon>
        <taxon>Embryophyta</taxon>
        <taxon>Tracheophyta</taxon>
        <taxon>Spermatophyta</taxon>
        <taxon>Magnoliopsida</taxon>
        <taxon>eudicotyledons</taxon>
        <taxon>Gunneridae</taxon>
        <taxon>Pentapetalae</taxon>
        <taxon>asterids</taxon>
        <taxon>lamiids</taxon>
        <taxon>Solanales</taxon>
        <taxon>Solanaceae</taxon>
        <taxon>Solanoideae</taxon>
        <taxon>Solaneae</taxon>
        <taxon>Solanum</taxon>
    </lineage>
</organism>
<dbReference type="InterPro" id="IPR054722">
    <property type="entry name" value="PolX-like_BBD"/>
</dbReference>
<dbReference type="Pfam" id="PF22936">
    <property type="entry name" value="Pol_BBD"/>
    <property type="match status" value="1"/>
</dbReference>